<feature type="domain" description="YozE SAM-like" evidence="2">
    <location>
        <begin position="6"/>
        <end position="71"/>
    </location>
</feature>
<proteinExistence type="inferred from homology"/>
<name>A0ABW4BPB6_9LACO</name>
<accession>A0ABW4BPB6</accession>
<dbReference type="InterPro" id="IPR023089">
    <property type="entry name" value="YozE_SAM-like"/>
</dbReference>
<gene>
    <name evidence="3" type="ORF">ACFQ4R_10945</name>
</gene>
<evidence type="ECO:0000259" key="2">
    <source>
        <dbReference type="Pfam" id="PF06855"/>
    </source>
</evidence>
<dbReference type="HAMAP" id="MF_01538">
    <property type="entry name" value="UPF0346"/>
    <property type="match status" value="1"/>
</dbReference>
<dbReference type="Proteomes" id="UP001597191">
    <property type="component" value="Unassembled WGS sequence"/>
</dbReference>
<organism evidence="3 4">
    <name type="scientific">Lapidilactobacillus gannanensis</name>
    <dbReference type="NCBI Taxonomy" id="2486002"/>
    <lineage>
        <taxon>Bacteria</taxon>
        <taxon>Bacillati</taxon>
        <taxon>Bacillota</taxon>
        <taxon>Bacilli</taxon>
        <taxon>Lactobacillales</taxon>
        <taxon>Lactobacillaceae</taxon>
        <taxon>Lapidilactobacillus</taxon>
    </lineage>
</organism>
<dbReference type="Pfam" id="PF06855">
    <property type="entry name" value="YozE_SAM_like"/>
    <property type="match status" value="1"/>
</dbReference>
<sequence length="75" mass="8970">MELRRSFYQFLMTERDPNNHSEIAEFANNAFFDHSFPKQSKDYDEISRYLELNGGYLPSMLIFDQAYQLYLDSEA</sequence>
<evidence type="ECO:0000256" key="1">
    <source>
        <dbReference type="HAMAP-Rule" id="MF_01538"/>
    </source>
</evidence>
<keyword evidence="4" id="KW-1185">Reference proteome</keyword>
<evidence type="ECO:0000313" key="4">
    <source>
        <dbReference type="Proteomes" id="UP001597191"/>
    </source>
</evidence>
<evidence type="ECO:0000313" key="3">
    <source>
        <dbReference type="EMBL" id="MFD1412096.1"/>
    </source>
</evidence>
<comment type="caution">
    <text evidence="3">The sequence shown here is derived from an EMBL/GenBank/DDBJ whole genome shotgun (WGS) entry which is preliminary data.</text>
</comment>
<protein>
    <recommendedName>
        <fullName evidence="1">UPF0346 protein ACFQ4R_10945</fullName>
    </recommendedName>
</protein>
<dbReference type="SUPFAM" id="SSF140652">
    <property type="entry name" value="YozE-like"/>
    <property type="match status" value="1"/>
</dbReference>
<dbReference type="InterPro" id="IPR036806">
    <property type="entry name" value="YozE_SAM-like_sf"/>
</dbReference>
<dbReference type="InterPro" id="IPR010673">
    <property type="entry name" value="UPF0346"/>
</dbReference>
<dbReference type="NCBIfam" id="NF010193">
    <property type="entry name" value="PRK13672.1"/>
    <property type="match status" value="1"/>
</dbReference>
<comment type="similarity">
    <text evidence="1">Belongs to the UPF0346 family.</text>
</comment>
<dbReference type="PIRSF" id="PIRSF037262">
    <property type="entry name" value="UCP037262"/>
    <property type="match status" value="1"/>
</dbReference>
<dbReference type="Gene3D" id="1.10.150.260">
    <property type="entry name" value="YozE SAM-like"/>
    <property type="match status" value="1"/>
</dbReference>
<dbReference type="EMBL" id="JBHTOH010000093">
    <property type="protein sequence ID" value="MFD1412096.1"/>
    <property type="molecule type" value="Genomic_DNA"/>
</dbReference>
<reference evidence="4" key="1">
    <citation type="journal article" date="2019" name="Int. J. Syst. Evol. Microbiol.">
        <title>The Global Catalogue of Microorganisms (GCM) 10K type strain sequencing project: providing services to taxonomists for standard genome sequencing and annotation.</title>
        <authorList>
            <consortium name="The Broad Institute Genomics Platform"/>
            <consortium name="The Broad Institute Genome Sequencing Center for Infectious Disease"/>
            <person name="Wu L."/>
            <person name="Ma J."/>
        </authorList>
    </citation>
    <scope>NUCLEOTIDE SEQUENCE [LARGE SCALE GENOMIC DNA]</scope>
    <source>
        <strain evidence="4">CCM 8937</strain>
    </source>
</reference>
<dbReference type="RefSeq" id="WP_125648574.1">
    <property type="nucleotide sequence ID" value="NZ_JBHTOH010000093.1"/>
</dbReference>